<reference evidence="1" key="2">
    <citation type="submission" date="2022-06" db="UniProtKB">
        <authorList>
            <consortium name="EnsemblMetazoa"/>
        </authorList>
    </citation>
    <scope>IDENTIFICATION</scope>
</reference>
<dbReference type="CDD" id="cd09272">
    <property type="entry name" value="RNase_HI_RT_Ty1"/>
    <property type="match status" value="1"/>
</dbReference>
<evidence type="ECO:0000313" key="2">
    <source>
        <dbReference type="Proteomes" id="UP000007819"/>
    </source>
</evidence>
<evidence type="ECO:0000313" key="1">
    <source>
        <dbReference type="EnsemblMetazoa" id="XP_008181447.1"/>
    </source>
</evidence>
<protein>
    <submittedName>
        <fullName evidence="1">Uncharacterized protein</fullName>
    </submittedName>
</protein>
<dbReference type="OrthoDB" id="6627390at2759"/>
<dbReference type="KEGG" id="api:103308934"/>
<keyword evidence="2" id="KW-1185">Reference proteome</keyword>
<sequence>MSDLLETQEVKPIIYADNQSAIRLVKNPEFHKRSKQIDVRYHYIRESIYRREVHVGVLVRVNPFLPSSQQQLVDLIKRTLFIQQADKRNVECTVASDLVESCLDKLKSINSFDKPIEDKLKLTSIAKAAVAANLDI</sequence>
<dbReference type="RefSeq" id="XP_008181447.1">
    <property type="nucleotide sequence ID" value="XM_008183225.1"/>
</dbReference>
<dbReference type="AlphaFoldDB" id="A0A8R2F8M6"/>
<reference evidence="2" key="1">
    <citation type="submission" date="2010-06" db="EMBL/GenBank/DDBJ databases">
        <authorList>
            <person name="Jiang H."/>
            <person name="Abraham K."/>
            <person name="Ali S."/>
            <person name="Alsbrooks S.L."/>
            <person name="Anim B.N."/>
            <person name="Anosike U.S."/>
            <person name="Attaway T."/>
            <person name="Bandaranaike D.P."/>
            <person name="Battles P.K."/>
            <person name="Bell S.N."/>
            <person name="Bell A.V."/>
            <person name="Beltran B."/>
            <person name="Bickham C."/>
            <person name="Bustamante Y."/>
            <person name="Caleb T."/>
            <person name="Canada A."/>
            <person name="Cardenas V."/>
            <person name="Carter K."/>
            <person name="Chacko J."/>
            <person name="Chandrabose M.N."/>
            <person name="Chavez D."/>
            <person name="Chavez A."/>
            <person name="Chen L."/>
            <person name="Chu H.-S."/>
            <person name="Claassen K.J."/>
            <person name="Cockrell R."/>
            <person name="Collins M."/>
            <person name="Cooper J.A."/>
            <person name="Cree A."/>
            <person name="Curry S.M."/>
            <person name="Da Y."/>
            <person name="Dao M.D."/>
            <person name="Das B."/>
            <person name="Davila M.-L."/>
            <person name="Davy-Carroll L."/>
            <person name="Denson S."/>
            <person name="Dinh H."/>
            <person name="Ebong V.E."/>
            <person name="Edwards J.R."/>
            <person name="Egan A."/>
            <person name="El-Daye J."/>
            <person name="Escobedo L."/>
            <person name="Fernandez S."/>
            <person name="Fernando P.R."/>
            <person name="Flagg N."/>
            <person name="Forbes L.D."/>
            <person name="Fowler R.G."/>
            <person name="Fu Q."/>
            <person name="Gabisi R.A."/>
            <person name="Ganer J."/>
            <person name="Garbino Pronczuk A."/>
            <person name="Garcia R.M."/>
            <person name="Garner T."/>
            <person name="Garrett T.E."/>
            <person name="Gonzalez D.A."/>
            <person name="Hamid H."/>
            <person name="Hawkins E.S."/>
            <person name="Hirani K."/>
            <person name="Hogues M.E."/>
            <person name="Hollins B."/>
            <person name="Hsiao C.-H."/>
            <person name="Jabil R."/>
            <person name="James M.L."/>
            <person name="Jhangiani S.N."/>
            <person name="Johnson B."/>
            <person name="Johnson Q."/>
            <person name="Joshi V."/>
            <person name="Kalu J.B."/>
            <person name="Kam C."/>
            <person name="Kashfia A."/>
            <person name="Keebler J."/>
            <person name="Kisamo H."/>
            <person name="Kovar C.L."/>
            <person name="Lago L.A."/>
            <person name="Lai C.-Y."/>
            <person name="Laidlaw J."/>
            <person name="Lara F."/>
            <person name="Le T.-K."/>
            <person name="Lee S.L."/>
            <person name="Legall F.H."/>
            <person name="Lemon S.J."/>
            <person name="Lewis L.R."/>
            <person name="Li B."/>
            <person name="Liu Y."/>
            <person name="Liu Y.-S."/>
            <person name="Lopez J."/>
            <person name="Lozado R.J."/>
            <person name="Lu J."/>
            <person name="Madu R.C."/>
            <person name="Maheshwari M."/>
            <person name="Maheshwari R."/>
            <person name="Malloy K."/>
            <person name="Martinez E."/>
            <person name="Mathew T."/>
            <person name="Mercado I.C."/>
            <person name="Mercado C."/>
            <person name="Meyer B."/>
            <person name="Montgomery K."/>
            <person name="Morgan M.B."/>
            <person name="Munidasa M."/>
            <person name="Nazareth L.V."/>
            <person name="Nelson J."/>
            <person name="Ng B.M."/>
            <person name="Nguyen N.B."/>
            <person name="Nguyen P.Q."/>
            <person name="Nguyen T."/>
            <person name="Obregon M."/>
            <person name="Okwuonu G.O."/>
            <person name="Onwere C.G."/>
            <person name="Orozco G."/>
            <person name="Parra A."/>
            <person name="Patel S."/>
            <person name="Patil S."/>
            <person name="Perez A."/>
            <person name="Perez Y."/>
            <person name="Pham C."/>
            <person name="Primus E.L."/>
            <person name="Pu L.-L."/>
            <person name="Puazo M."/>
            <person name="Qin X."/>
            <person name="Quiroz J.B."/>
            <person name="Reese J."/>
            <person name="Richards S."/>
            <person name="Rives C.M."/>
            <person name="Robberts R."/>
            <person name="Ruiz S.J."/>
            <person name="Ruiz M.J."/>
            <person name="Santibanez J."/>
            <person name="Schneider B.W."/>
            <person name="Sisson I."/>
            <person name="Smith M."/>
            <person name="Sodergren E."/>
            <person name="Song X.-Z."/>
            <person name="Song B.B."/>
            <person name="Summersgill H."/>
            <person name="Thelus R."/>
            <person name="Thornton R.D."/>
            <person name="Trejos Z.Y."/>
            <person name="Usmani K."/>
            <person name="Vattathil S."/>
            <person name="Villasana D."/>
            <person name="Walker D.L."/>
            <person name="Wang S."/>
            <person name="Wang K."/>
            <person name="White C.S."/>
            <person name="Williams A.C."/>
            <person name="Williamson J."/>
            <person name="Wilson K."/>
            <person name="Woghiren I.O."/>
            <person name="Woodworth J.R."/>
            <person name="Worley K.C."/>
            <person name="Wright R.A."/>
            <person name="Wu W."/>
            <person name="Young L."/>
            <person name="Zhang L."/>
            <person name="Zhang J."/>
            <person name="Zhu Y."/>
            <person name="Muzny D.M."/>
            <person name="Weinstock G."/>
            <person name="Gibbs R.A."/>
        </authorList>
    </citation>
    <scope>NUCLEOTIDE SEQUENCE [LARGE SCALE GENOMIC DNA]</scope>
    <source>
        <strain evidence="2">LSR1</strain>
    </source>
</reference>
<proteinExistence type="predicted"/>
<dbReference type="GeneID" id="103308934"/>
<dbReference type="Proteomes" id="UP000007819">
    <property type="component" value="Chromosome A1"/>
</dbReference>
<accession>A0A8R2F8M6</accession>
<dbReference type="EnsemblMetazoa" id="XM_008183225.1">
    <property type="protein sequence ID" value="XP_008181447.1"/>
    <property type="gene ID" value="LOC103308934"/>
</dbReference>
<organism evidence="1 2">
    <name type="scientific">Acyrthosiphon pisum</name>
    <name type="common">Pea aphid</name>
    <dbReference type="NCBI Taxonomy" id="7029"/>
    <lineage>
        <taxon>Eukaryota</taxon>
        <taxon>Metazoa</taxon>
        <taxon>Ecdysozoa</taxon>
        <taxon>Arthropoda</taxon>
        <taxon>Hexapoda</taxon>
        <taxon>Insecta</taxon>
        <taxon>Pterygota</taxon>
        <taxon>Neoptera</taxon>
        <taxon>Paraneoptera</taxon>
        <taxon>Hemiptera</taxon>
        <taxon>Sternorrhyncha</taxon>
        <taxon>Aphidomorpha</taxon>
        <taxon>Aphidoidea</taxon>
        <taxon>Aphididae</taxon>
        <taxon>Macrosiphini</taxon>
        <taxon>Acyrthosiphon</taxon>
    </lineage>
</organism>
<name>A0A8R2F8M6_ACYPI</name>